<dbReference type="Proteomes" id="UP001324380">
    <property type="component" value="Chromosome"/>
</dbReference>
<proteinExistence type="inferred from homology"/>
<dbReference type="Gene3D" id="1.20.1600.10">
    <property type="entry name" value="Outer membrane efflux proteins (OEP)"/>
    <property type="match status" value="1"/>
</dbReference>
<dbReference type="InterPro" id="IPR003423">
    <property type="entry name" value="OMP_efflux"/>
</dbReference>
<evidence type="ECO:0000313" key="3">
    <source>
        <dbReference type="EMBL" id="WPU91018.1"/>
    </source>
</evidence>
<evidence type="ECO:0000313" key="4">
    <source>
        <dbReference type="Proteomes" id="UP001324380"/>
    </source>
</evidence>
<feature type="chain" id="PRO_5047156559" evidence="2">
    <location>
        <begin position="24"/>
        <end position="226"/>
    </location>
</feature>
<dbReference type="EMBL" id="CP139558">
    <property type="protein sequence ID" value="WPU91018.1"/>
    <property type="molecule type" value="Genomic_DNA"/>
</dbReference>
<dbReference type="Pfam" id="PF02321">
    <property type="entry name" value="OEP"/>
    <property type="match status" value="1"/>
</dbReference>
<sequence>MNKKIKKICFLLAFTVFTNHLYAQESFIKDISYPYLEKLIATAKKNYPEVKLRQSQVNAAKSTYNQTKFAWLDGLTASYIYSPQNSINLATPTIFKGYQLALSLSIGQLLKNPSATHVAKENYKIAEYQQSEYLLNIEAQVKRFYFAYLEAQAELRLRSNAVLDAEGAVKQLKYAFQKGETTFQIYNEQLNSLYNQNSFKVQAELATFTAKTNLEELLGTKLEEIK</sequence>
<gene>
    <name evidence="3" type="ORF">SNE25_16995</name>
</gene>
<evidence type="ECO:0000256" key="2">
    <source>
        <dbReference type="SAM" id="SignalP"/>
    </source>
</evidence>
<protein>
    <submittedName>
        <fullName evidence="3">TolC family protein</fullName>
    </submittedName>
</protein>
<name>A0ABZ0TDF6_9SPHI</name>
<reference evidence="3 4" key="1">
    <citation type="submission" date="2023-11" db="EMBL/GenBank/DDBJ databases">
        <title>Analysis of the Genomes of Mucilaginibacter gossypii cycad 4 and M. sabulilitoris SNA2: microbes with the potential for plant growth promotion.</title>
        <authorList>
            <person name="Hirsch A.M."/>
            <person name="Humm E."/>
            <person name="Rubbi M."/>
            <person name="Del Vecchio G."/>
            <person name="Ha S.M."/>
            <person name="Pellegrini M."/>
            <person name="Gunsalus R.P."/>
        </authorList>
    </citation>
    <scope>NUCLEOTIDE SEQUENCE [LARGE SCALE GENOMIC DNA]</scope>
    <source>
        <strain evidence="3 4">SNA2</strain>
    </source>
</reference>
<feature type="signal peptide" evidence="2">
    <location>
        <begin position="1"/>
        <end position="23"/>
    </location>
</feature>
<keyword evidence="4" id="KW-1185">Reference proteome</keyword>
<keyword evidence="2" id="KW-0732">Signal</keyword>
<dbReference type="SUPFAM" id="SSF56954">
    <property type="entry name" value="Outer membrane efflux proteins (OEP)"/>
    <property type="match status" value="1"/>
</dbReference>
<accession>A0ABZ0TDF6</accession>
<organism evidence="3 4">
    <name type="scientific">Mucilaginibacter sabulilitoris</name>
    <dbReference type="NCBI Taxonomy" id="1173583"/>
    <lineage>
        <taxon>Bacteria</taxon>
        <taxon>Pseudomonadati</taxon>
        <taxon>Bacteroidota</taxon>
        <taxon>Sphingobacteriia</taxon>
        <taxon>Sphingobacteriales</taxon>
        <taxon>Sphingobacteriaceae</taxon>
        <taxon>Mucilaginibacter</taxon>
    </lineage>
</organism>
<evidence type="ECO:0000256" key="1">
    <source>
        <dbReference type="ARBA" id="ARBA00007613"/>
    </source>
</evidence>
<dbReference type="RefSeq" id="WP_321560187.1">
    <property type="nucleotide sequence ID" value="NZ_CP139558.1"/>
</dbReference>
<comment type="similarity">
    <text evidence="1">Belongs to the outer membrane factor (OMF) (TC 1.B.17) family.</text>
</comment>